<evidence type="ECO:0000313" key="6">
    <source>
        <dbReference type="EMBL" id="MEQ2443122.1"/>
    </source>
</evidence>
<dbReference type="SMART" id="SM00419">
    <property type="entry name" value="HTH_CRP"/>
    <property type="match status" value="1"/>
</dbReference>
<dbReference type="Gene3D" id="2.60.120.10">
    <property type="entry name" value="Jelly Rolls"/>
    <property type="match status" value="1"/>
</dbReference>
<keyword evidence="7" id="KW-1185">Reference proteome</keyword>
<evidence type="ECO:0000256" key="2">
    <source>
        <dbReference type="ARBA" id="ARBA00023125"/>
    </source>
</evidence>
<keyword evidence="1" id="KW-0805">Transcription regulation</keyword>
<dbReference type="PROSITE" id="PS50042">
    <property type="entry name" value="CNMP_BINDING_3"/>
    <property type="match status" value="1"/>
</dbReference>
<dbReference type="PROSITE" id="PS51063">
    <property type="entry name" value="HTH_CRP_2"/>
    <property type="match status" value="1"/>
</dbReference>
<proteinExistence type="predicted"/>
<dbReference type="Pfam" id="PF00027">
    <property type="entry name" value="cNMP_binding"/>
    <property type="match status" value="1"/>
</dbReference>
<dbReference type="InterPro" id="IPR018490">
    <property type="entry name" value="cNMP-bd_dom_sf"/>
</dbReference>
<evidence type="ECO:0000259" key="5">
    <source>
        <dbReference type="PROSITE" id="PS51063"/>
    </source>
</evidence>
<feature type="domain" description="Cyclic nucleotide-binding" evidence="4">
    <location>
        <begin position="5"/>
        <end position="111"/>
    </location>
</feature>
<sequence>MHLEIFKELPEDKRAYMELLFRNCTEEVRYYMSLLEIPANQTFIKAGTECTHIFMILSGKVTGVEWPAHDRSYPFKDFGPGDFFGEIECFAGLPCYRISILSATRCRVLTIPAVCYMEWMHMDVDALFMRTQENMHRLITQTAEARKYLFMEGKDRLMVHLIRLFEQRQPQPESLELKKTRQQLAEEIGFSVKTLNRSIQHLEEMGLIQVRKGKVVIPREGFYQMKAHVEHHVNG</sequence>
<organism evidence="6 7">
    <name type="scientific">Pseudoflavonifractor intestinihominis</name>
    <dbReference type="NCBI Taxonomy" id="3133171"/>
    <lineage>
        <taxon>Bacteria</taxon>
        <taxon>Bacillati</taxon>
        <taxon>Bacillota</taxon>
        <taxon>Clostridia</taxon>
        <taxon>Eubacteriales</taxon>
        <taxon>Oscillospiraceae</taxon>
        <taxon>Pseudoflavonifractor</taxon>
    </lineage>
</organism>
<dbReference type="CDD" id="cd00038">
    <property type="entry name" value="CAP_ED"/>
    <property type="match status" value="1"/>
</dbReference>
<gene>
    <name evidence="6" type="ORF">WMO64_06535</name>
</gene>
<dbReference type="RefSeq" id="WP_294518037.1">
    <property type="nucleotide sequence ID" value="NZ_JBBMFK010000008.1"/>
</dbReference>
<dbReference type="InterPro" id="IPR000595">
    <property type="entry name" value="cNMP-bd_dom"/>
</dbReference>
<accession>A0ABV1E731</accession>
<protein>
    <submittedName>
        <fullName evidence="6">Crp/Fnr family transcriptional regulator</fullName>
    </submittedName>
</protein>
<dbReference type="SUPFAM" id="SSF51206">
    <property type="entry name" value="cAMP-binding domain-like"/>
    <property type="match status" value="1"/>
</dbReference>
<reference evidence="6 7" key="1">
    <citation type="submission" date="2024-03" db="EMBL/GenBank/DDBJ databases">
        <title>Human intestinal bacterial collection.</title>
        <authorList>
            <person name="Pauvert C."/>
            <person name="Hitch T.C.A."/>
            <person name="Clavel T."/>
        </authorList>
    </citation>
    <scope>NUCLEOTIDE SEQUENCE [LARGE SCALE GENOMIC DNA]</scope>
    <source>
        <strain evidence="6 7">CLA-AP-H29</strain>
    </source>
</reference>
<dbReference type="InterPro" id="IPR036390">
    <property type="entry name" value="WH_DNA-bd_sf"/>
</dbReference>
<feature type="domain" description="HTH crp-type" evidence="5">
    <location>
        <begin position="151"/>
        <end position="221"/>
    </location>
</feature>
<evidence type="ECO:0000256" key="3">
    <source>
        <dbReference type="ARBA" id="ARBA00023163"/>
    </source>
</evidence>
<dbReference type="Proteomes" id="UP001464378">
    <property type="component" value="Unassembled WGS sequence"/>
</dbReference>
<keyword evidence="3" id="KW-0804">Transcription</keyword>
<keyword evidence="2" id="KW-0238">DNA-binding</keyword>
<evidence type="ECO:0000259" key="4">
    <source>
        <dbReference type="PROSITE" id="PS50042"/>
    </source>
</evidence>
<dbReference type="InterPro" id="IPR014710">
    <property type="entry name" value="RmlC-like_jellyroll"/>
</dbReference>
<dbReference type="EMBL" id="JBBMFK010000008">
    <property type="protein sequence ID" value="MEQ2443122.1"/>
    <property type="molecule type" value="Genomic_DNA"/>
</dbReference>
<evidence type="ECO:0000256" key="1">
    <source>
        <dbReference type="ARBA" id="ARBA00023015"/>
    </source>
</evidence>
<dbReference type="SUPFAM" id="SSF46785">
    <property type="entry name" value="Winged helix' DNA-binding domain"/>
    <property type="match status" value="1"/>
</dbReference>
<dbReference type="Gene3D" id="1.10.10.10">
    <property type="entry name" value="Winged helix-like DNA-binding domain superfamily/Winged helix DNA-binding domain"/>
    <property type="match status" value="1"/>
</dbReference>
<evidence type="ECO:0000313" key="7">
    <source>
        <dbReference type="Proteomes" id="UP001464378"/>
    </source>
</evidence>
<name>A0ABV1E731_9FIRM</name>
<comment type="caution">
    <text evidence="6">The sequence shown here is derived from an EMBL/GenBank/DDBJ whole genome shotgun (WGS) entry which is preliminary data.</text>
</comment>
<dbReference type="InterPro" id="IPR036388">
    <property type="entry name" value="WH-like_DNA-bd_sf"/>
</dbReference>
<dbReference type="Pfam" id="PF13545">
    <property type="entry name" value="HTH_Crp_2"/>
    <property type="match status" value="1"/>
</dbReference>
<dbReference type="InterPro" id="IPR012318">
    <property type="entry name" value="HTH_CRP"/>
</dbReference>